<keyword evidence="2" id="KW-1185">Reference proteome</keyword>
<dbReference type="EMBL" id="CP076023">
    <property type="protein sequence ID" value="QWC16433.1"/>
    <property type="molecule type" value="Genomic_DNA"/>
</dbReference>
<name>A0ABX8GJT1_9CELL</name>
<organism evidence="1 2">
    <name type="scientific">Cellulomonas dongxiuzhuiae</name>
    <dbReference type="NCBI Taxonomy" id="2819979"/>
    <lineage>
        <taxon>Bacteria</taxon>
        <taxon>Bacillati</taxon>
        <taxon>Actinomycetota</taxon>
        <taxon>Actinomycetes</taxon>
        <taxon>Micrococcales</taxon>
        <taxon>Cellulomonadaceae</taxon>
        <taxon>Cellulomonas</taxon>
    </lineage>
</organism>
<dbReference type="Proteomes" id="UP000679335">
    <property type="component" value="Chromosome"/>
</dbReference>
<protein>
    <submittedName>
        <fullName evidence="1">Uncharacterized protein</fullName>
    </submittedName>
</protein>
<reference evidence="1 2" key="1">
    <citation type="submission" date="2021-05" db="EMBL/GenBank/DDBJ databases">
        <title>Novel species in genus Cellulomonas.</title>
        <authorList>
            <person name="Zhang G."/>
        </authorList>
    </citation>
    <scope>NUCLEOTIDE SEQUENCE [LARGE SCALE GENOMIC DNA]</scope>
    <source>
        <strain evidence="2">zg-ZUI157</strain>
    </source>
</reference>
<gene>
    <name evidence="1" type="ORF">KKR89_01785</name>
</gene>
<evidence type="ECO:0000313" key="1">
    <source>
        <dbReference type="EMBL" id="QWC16433.1"/>
    </source>
</evidence>
<sequence>MSQKDVDLARRIADIATARRLTATSAAVSVVELSRDTRDSATVAPLGPPC</sequence>
<evidence type="ECO:0000313" key="2">
    <source>
        <dbReference type="Proteomes" id="UP000679335"/>
    </source>
</evidence>
<dbReference type="RefSeq" id="WP_208196996.1">
    <property type="nucleotide sequence ID" value="NZ_CP076023.1"/>
</dbReference>
<accession>A0ABX8GJT1</accession>
<proteinExistence type="predicted"/>